<dbReference type="RefSeq" id="WP_091257667.1">
    <property type="nucleotide sequence ID" value="NZ_FNDB01000010.1"/>
</dbReference>
<dbReference type="InterPro" id="IPR028098">
    <property type="entry name" value="Glyco_trans_4-like_N"/>
</dbReference>
<name>A0A1G8DSI0_9FLAO</name>
<organism evidence="4 5">
    <name type="scientific">Flavobacterium omnivorum</name>
    <dbReference type="NCBI Taxonomy" id="178355"/>
    <lineage>
        <taxon>Bacteria</taxon>
        <taxon>Pseudomonadati</taxon>
        <taxon>Bacteroidota</taxon>
        <taxon>Flavobacteriia</taxon>
        <taxon>Flavobacteriales</taxon>
        <taxon>Flavobacteriaceae</taxon>
        <taxon>Flavobacterium</taxon>
    </lineage>
</organism>
<dbReference type="EMBL" id="FNDB01000010">
    <property type="protein sequence ID" value="SDH60633.1"/>
    <property type="molecule type" value="Genomic_DNA"/>
</dbReference>
<dbReference type="PANTHER" id="PTHR46401:SF2">
    <property type="entry name" value="GLYCOSYLTRANSFERASE WBBK-RELATED"/>
    <property type="match status" value="1"/>
</dbReference>
<dbReference type="Pfam" id="PF00534">
    <property type="entry name" value="Glycos_transf_1"/>
    <property type="match status" value="1"/>
</dbReference>
<accession>A0A1G8DSI0</accession>
<dbReference type="Pfam" id="PF13439">
    <property type="entry name" value="Glyco_transf_4"/>
    <property type="match status" value="1"/>
</dbReference>
<dbReference type="STRING" id="178355.SAMN04488062_110107"/>
<dbReference type="SUPFAM" id="SSF53756">
    <property type="entry name" value="UDP-Glycosyltransferase/glycogen phosphorylase"/>
    <property type="match status" value="1"/>
</dbReference>
<evidence type="ECO:0000259" key="2">
    <source>
        <dbReference type="Pfam" id="PF00534"/>
    </source>
</evidence>
<dbReference type="PANTHER" id="PTHR46401">
    <property type="entry name" value="GLYCOSYLTRANSFERASE WBBK-RELATED"/>
    <property type="match status" value="1"/>
</dbReference>
<dbReference type="Proteomes" id="UP000199274">
    <property type="component" value="Unassembled WGS sequence"/>
</dbReference>
<dbReference type="GO" id="GO:0016757">
    <property type="term" value="F:glycosyltransferase activity"/>
    <property type="evidence" value="ECO:0007669"/>
    <property type="project" value="InterPro"/>
</dbReference>
<feature type="domain" description="Glycosyltransferase subfamily 4-like N-terminal" evidence="3">
    <location>
        <begin position="19"/>
        <end position="215"/>
    </location>
</feature>
<keyword evidence="1 4" id="KW-0808">Transferase</keyword>
<dbReference type="GO" id="GO:0009103">
    <property type="term" value="P:lipopolysaccharide biosynthetic process"/>
    <property type="evidence" value="ECO:0007669"/>
    <property type="project" value="TreeGrafter"/>
</dbReference>
<feature type="domain" description="Glycosyl transferase family 1" evidence="2">
    <location>
        <begin position="253"/>
        <end position="370"/>
    </location>
</feature>
<proteinExistence type="predicted"/>
<dbReference type="AlphaFoldDB" id="A0A1G8DSI0"/>
<reference evidence="5" key="1">
    <citation type="submission" date="2016-10" db="EMBL/GenBank/DDBJ databases">
        <authorList>
            <person name="Varghese N."/>
            <person name="Submissions S."/>
        </authorList>
    </citation>
    <scope>NUCLEOTIDE SEQUENCE [LARGE SCALE GENOMIC DNA]</scope>
    <source>
        <strain evidence="5">CGMCC 1.2747</strain>
    </source>
</reference>
<dbReference type="InterPro" id="IPR001296">
    <property type="entry name" value="Glyco_trans_1"/>
</dbReference>
<evidence type="ECO:0000259" key="3">
    <source>
        <dbReference type="Pfam" id="PF13439"/>
    </source>
</evidence>
<dbReference type="Gene3D" id="3.40.50.2000">
    <property type="entry name" value="Glycogen Phosphorylase B"/>
    <property type="match status" value="2"/>
</dbReference>
<sequence length="403" mass="45967">MKVLMINSVSGYGSTGSICVDLATELESIGHECYIAYGQLTKGYENGFKIGTVLENHLHNVGSRIFGKQGYFTHSGTKKLVDFIKDYNPDIIHLHNLHGNYLNLKILFNYLTEVQKPIVWTLHDCWAFTGKCAHYADVQCFKWQTHCNNCPQVQNYPPSLLLDRSSAMFDDKKEWFTSIKNMTIIPVSKWLAREVSKSFLNKFPIIPIYNWVNHEVFKPLYPTDFHVKYEISPEKFTVLVVSAGWHKTDVKYQDALLLASLLPTEIQLIMIGKVEEPKLLPHTIKHIDYLNGNSELAKAYSFADAYVHLSTEDTFGKVIAEALSCGTPAIVYDATACPEIIDTNCGYVVQKRNVQQVVEAIYKIKENTKAYYATQCRQRVVENFDYTSNIKQTIGVYNTILQE</sequence>
<gene>
    <name evidence="4" type="ORF">SAMN04488062_110107</name>
</gene>
<evidence type="ECO:0000313" key="5">
    <source>
        <dbReference type="Proteomes" id="UP000199274"/>
    </source>
</evidence>
<keyword evidence="5" id="KW-1185">Reference proteome</keyword>
<protein>
    <submittedName>
        <fullName evidence="4">Glycosyltransferase involved in cell wall bisynthesis</fullName>
    </submittedName>
</protein>
<evidence type="ECO:0000313" key="4">
    <source>
        <dbReference type="EMBL" id="SDH60633.1"/>
    </source>
</evidence>
<dbReference type="OrthoDB" id="9768685at2"/>
<evidence type="ECO:0000256" key="1">
    <source>
        <dbReference type="ARBA" id="ARBA00022679"/>
    </source>
</evidence>